<evidence type="ECO:0000313" key="2">
    <source>
        <dbReference type="EMBL" id="OEG75278.1"/>
    </source>
</evidence>
<accession>A0A1E5IYQ9</accession>
<comment type="caution">
    <text evidence="2">The sequence shown here is derived from an EMBL/GenBank/DDBJ whole genome shotgun (WGS) entry which is preliminary data.</text>
</comment>
<feature type="region of interest" description="Disordered" evidence="1">
    <location>
        <begin position="24"/>
        <end position="60"/>
    </location>
</feature>
<dbReference type="Proteomes" id="UP000095230">
    <property type="component" value="Unassembled WGS sequence"/>
</dbReference>
<evidence type="ECO:0000313" key="3">
    <source>
        <dbReference type="Proteomes" id="UP000095230"/>
    </source>
</evidence>
<evidence type="ECO:0000256" key="1">
    <source>
        <dbReference type="SAM" id="MobiDB-lite"/>
    </source>
</evidence>
<reference evidence="2 3" key="1">
    <citation type="submission" date="2016-07" db="EMBL/GenBank/DDBJ databases">
        <title>Whole-genome of two Shewanella species isolated from a digestive organ of sea cucumber Apostichopus japonicus Selenka 1867.</title>
        <authorList>
            <person name="Hong H.-H."/>
            <person name="Choi H."/>
            <person name="Cheon S."/>
            <person name="Oh J.-S."/>
            <person name="Lee H.-G."/>
            <person name="Park C."/>
        </authorList>
    </citation>
    <scope>NUCLEOTIDE SEQUENCE [LARGE SCALE GENOMIC DNA]</scope>
    <source>
        <strain evidence="2 3">CSB03KR</strain>
    </source>
</reference>
<dbReference type="EMBL" id="MCBT01000009">
    <property type="protein sequence ID" value="OEG75278.1"/>
    <property type="molecule type" value="Genomic_DNA"/>
</dbReference>
<dbReference type="OrthoDB" id="6119046at2"/>
<sequence length="234" mass="25128">MNPISQVATPPSSNVLLTEAYGASVPAESKTQTSQSADKVSLSGQAAKAKPEGASIKQEEVSFSPRAVRAQKIEAMAKDFFADGQFSTADIPKLIQRLHQDGILSDGQLNRLSAAGFEIPQGNQTPESLMQFIDRQKEQLSKAEPDNVLLKVLDDAKHVLEQMDTADGKETCQLAARVSAQLSVFVNGDVAMSEADKQQWQGLKSTMQLAASMGNSQQSSGQLSSYLALSKRIT</sequence>
<protein>
    <submittedName>
        <fullName evidence="2">Uncharacterized protein</fullName>
    </submittedName>
</protein>
<feature type="compositionally biased region" description="Polar residues" evidence="1">
    <location>
        <begin position="29"/>
        <end position="44"/>
    </location>
</feature>
<gene>
    <name evidence="2" type="ORF">BEL05_08690</name>
</gene>
<proteinExistence type="predicted"/>
<organism evidence="2 3">
    <name type="scientific">Shewanella colwelliana</name>
    <name type="common">Alteromonas colwelliana</name>
    <dbReference type="NCBI Taxonomy" id="23"/>
    <lineage>
        <taxon>Bacteria</taxon>
        <taxon>Pseudomonadati</taxon>
        <taxon>Pseudomonadota</taxon>
        <taxon>Gammaproteobacteria</taxon>
        <taxon>Alteromonadales</taxon>
        <taxon>Shewanellaceae</taxon>
        <taxon>Shewanella</taxon>
    </lineage>
</organism>
<dbReference type="RefSeq" id="WP_069670243.1">
    <property type="nucleotide sequence ID" value="NZ_MCBT01000009.1"/>
</dbReference>
<dbReference type="AlphaFoldDB" id="A0A1E5IYQ9"/>
<name>A0A1E5IYQ9_SHECO</name>